<feature type="domain" description="HTH tetR-type" evidence="6">
    <location>
        <begin position="1"/>
        <end position="54"/>
    </location>
</feature>
<evidence type="ECO:0000256" key="5">
    <source>
        <dbReference type="PROSITE-ProRule" id="PRU00335"/>
    </source>
</evidence>
<keyword evidence="3 5" id="KW-0238">DNA-binding</keyword>
<dbReference type="InterPro" id="IPR036271">
    <property type="entry name" value="Tet_transcr_reg_TetR-rel_C_sf"/>
</dbReference>
<dbReference type="InterPro" id="IPR001647">
    <property type="entry name" value="HTH_TetR"/>
</dbReference>
<dbReference type="PANTHER" id="PTHR30055:SF234">
    <property type="entry name" value="HTH-TYPE TRANSCRIPTIONAL REGULATOR BETI"/>
    <property type="match status" value="1"/>
</dbReference>
<dbReference type="AlphaFoldDB" id="A0A7D5GH15"/>
<dbReference type="InterPro" id="IPR039538">
    <property type="entry name" value="BetI_C"/>
</dbReference>
<evidence type="ECO:0000256" key="2">
    <source>
        <dbReference type="ARBA" id="ARBA00023015"/>
    </source>
</evidence>
<dbReference type="SUPFAM" id="SSF46689">
    <property type="entry name" value="Homeodomain-like"/>
    <property type="match status" value="1"/>
</dbReference>
<accession>A0A7D5GH15</accession>
<evidence type="ECO:0000256" key="4">
    <source>
        <dbReference type="ARBA" id="ARBA00023163"/>
    </source>
</evidence>
<keyword evidence="1" id="KW-0678">Repressor</keyword>
<dbReference type="Gene3D" id="1.10.357.10">
    <property type="entry name" value="Tetracycline Repressor, domain 2"/>
    <property type="match status" value="1"/>
</dbReference>
<dbReference type="Pfam" id="PF13977">
    <property type="entry name" value="TetR_C_6"/>
    <property type="match status" value="1"/>
</dbReference>
<evidence type="ECO:0000256" key="1">
    <source>
        <dbReference type="ARBA" id="ARBA00022491"/>
    </source>
</evidence>
<name>A0A7D5GH15_9EURY</name>
<feature type="DNA-binding region" description="H-T-H motif" evidence="5">
    <location>
        <begin position="17"/>
        <end position="36"/>
    </location>
</feature>
<keyword evidence="2" id="KW-0805">Transcription regulation</keyword>
<gene>
    <name evidence="7" type="ORF">HUG10_18285</name>
</gene>
<dbReference type="Pfam" id="PF00440">
    <property type="entry name" value="TetR_N"/>
    <property type="match status" value="1"/>
</dbReference>
<dbReference type="PANTHER" id="PTHR30055">
    <property type="entry name" value="HTH-TYPE TRANSCRIPTIONAL REGULATOR RUTR"/>
    <property type="match status" value="1"/>
</dbReference>
<keyword evidence="8" id="KW-1185">Reference proteome</keyword>
<protein>
    <submittedName>
        <fullName evidence="7">TetR/AcrR family transcriptional regulator</fullName>
    </submittedName>
</protein>
<dbReference type="PROSITE" id="PS50977">
    <property type="entry name" value="HTH_TETR_2"/>
    <property type="match status" value="1"/>
</dbReference>
<organism evidence="7 8">
    <name type="scientific">Halorarum halophilum</name>
    <dbReference type="NCBI Taxonomy" id="2743090"/>
    <lineage>
        <taxon>Archaea</taxon>
        <taxon>Methanobacteriati</taxon>
        <taxon>Methanobacteriota</taxon>
        <taxon>Stenosarchaea group</taxon>
        <taxon>Halobacteria</taxon>
        <taxon>Halobacteriales</taxon>
        <taxon>Haloferacaceae</taxon>
        <taxon>Halorarum</taxon>
    </lineage>
</organism>
<proteinExistence type="predicted"/>
<evidence type="ECO:0000313" key="8">
    <source>
        <dbReference type="Proteomes" id="UP000509750"/>
    </source>
</evidence>
<keyword evidence="4" id="KW-0804">Transcription</keyword>
<dbReference type="SUPFAM" id="SSF48498">
    <property type="entry name" value="Tetracyclin repressor-like, C-terminal domain"/>
    <property type="match status" value="1"/>
</dbReference>
<evidence type="ECO:0000313" key="7">
    <source>
        <dbReference type="EMBL" id="QLG29568.1"/>
    </source>
</evidence>
<sequence>MDATFRALCTHGYADLSIANIAEEFDKSKSLLYYHYDSKEDLLAEFLGYAIDYFLADLEAQTGDDPMESLHGLVDKVLPAELDGEEADAQRAITELRMQAVTDETFRERMTASDERFAAHVRGLLEEAAEAGVVEDVDLERTAKHLQATLAGGMFGRATTDRSDASAAIRESLHAYLDDLRVDADDE</sequence>
<evidence type="ECO:0000256" key="3">
    <source>
        <dbReference type="ARBA" id="ARBA00023125"/>
    </source>
</evidence>
<dbReference type="OrthoDB" id="135877at2157"/>
<evidence type="ECO:0000259" key="6">
    <source>
        <dbReference type="PROSITE" id="PS50977"/>
    </source>
</evidence>
<dbReference type="GO" id="GO:0003700">
    <property type="term" value="F:DNA-binding transcription factor activity"/>
    <property type="evidence" value="ECO:0007669"/>
    <property type="project" value="TreeGrafter"/>
</dbReference>
<dbReference type="GO" id="GO:0000976">
    <property type="term" value="F:transcription cis-regulatory region binding"/>
    <property type="evidence" value="ECO:0007669"/>
    <property type="project" value="TreeGrafter"/>
</dbReference>
<dbReference type="InterPro" id="IPR009057">
    <property type="entry name" value="Homeodomain-like_sf"/>
</dbReference>
<dbReference type="KEGG" id="halg:HUG10_18285"/>
<dbReference type="Proteomes" id="UP000509750">
    <property type="component" value="Chromosome"/>
</dbReference>
<dbReference type="InterPro" id="IPR050109">
    <property type="entry name" value="HTH-type_TetR-like_transc_reg"/>
</dbReference>
<dbReference type="EMBL" id="CP058529">
    <property type="protein sequence ID" value="QLG29568.1"/>
    <property type="molecule type" value="Genomic_DNA"/>
</dbReference>
<reference evidence="7 8" key="1">
    <citation type="submission" date="2020-07" db="EMBL/GenBank/DDBJ databases">
        <title>Gai3-2, isolated from salt lake.</title>
        <authorList>
            <person name="Cui H."/>
            <person name="Shi X."/>
        </authorList>
    </citation>
    <scope>NUCLEOTIDE SEQUENCE [LARGE SCALE GENOMIC DNA]</scope>
    <source>
        <strain evidence="7 8">Gai3-2</strain>
    </source>
</reference>